<feature type="transmembrane region" description="Helical" evidence="7">
    <location>
        <begin position="144"/>
        <end position="168"/>
    </location>
</feature>
<evidence type="ECO:0000256" key="1">
    <source>
        <dbReference type="ARBA" id="ARBA00004141"/>
    </source>
</evidence>
<keyword evidence="5 7" id="KW-0472">Membrane</keyword>
<reference evidence="8 9" key="1">
    <citation type="submission" date="2019-03" db="EMBL/GenBank/DDBJ databases">
        <title>First draft genome of Liparis tanakae, snailfish: a comprehensive survey of snailfish specific genes.</title>
        <authorList>
            <person name="Kim W."/>
            <person name="Song I."/>
            <person name="Jeong J.-H."/>
            <person name="Kim D."/>
            <person name="Kim S."/>
            <person name="Ryu S."/>
            <person name="Song J.Y."/>
            <person name="Lee S.K."/>
        </authorList>
    </citation>
    <scope>NUCLEOTIDE SEQUENCE [LARGE SCALE GENOMIC DNA]</scope>
    <source>
        <tissue evidence="8">Muscle</tissue>
    </source>
</reference>
<evidence type="ECO:0000256" key="7">
    <source>
        <dbReference type="SAM" id="Phobius"/>
    </source>
</evidence>
<feature type="transmembrane region" description="Helical" evidence="7">
    <location>
        <begin position="61"/>
        <end position="82"/>
    </location>
</feature>
<comment type="similarity">
    <text evidence="2">Belongs to the TMEM255 family.</text>
</comment>
<evidence type="ECO:0000256" key="3">
    <source>
        <dbReference type="ARBA" id="ARBA00022692"/>
    </source>
</evidence>
<feature type="transmembrane region" description="Helical" evidence="7">
    <location>
        <begin position="28"/>
        <end position="49"/>
    </location>
</feature>
<dbReference type="PANTHER" id="PTHR33721:SF3">
    <property type="entry name" value="TRANSMEMBRANE PROTEIN 255B"/>
    <property type="match status" value="1"/>
</dbReference>
<dbReference type="AlphaFoldDB" id="A0A4Z2HR74"/>
<evidence type="ECO:0000256" key="2">
    <source>
        <dbReference type="ARBA" id="ARBA00007903"/>
    </source>
</evidence>
<dbReference type="EMBL" id="SRLO01000206">
    <property type="protein sequence ID" value="TNN67282.1"/>
    <property type="molecule type" value="Genomic_DNA"/>
</dbReference>
<organism evidence="8 9">
    <name type="scientific">Liparis tanakae</name>
    <name type="common">Tanaka's snailfish</name>
    <dbReference type="NCBI Taxonomy" id="230148"/>
    <lineage>
        <taxon>Eukaryota</taxon>
        <taxon>Metazoa</taxon>
        <taxon>Chordata</taxon>
        <taxon>Craniata</taxon>
        <taxon>Vertebrata</taxon>
        <taxon>Euteleostomi</taxon>
        <taxon>Actinopterygii</taxon>
        <taxon>Neopterygii</taxon>
        <taxon>Teleostei</taxon>
        <taxon>Neoteleostei</taxon>
        <taxon>Acanthomorphata</taxon>
        <taxon>Eupercaria</taxon>
        <taxon>Perciformes</taxon>
        <taxon>Cottioidei</taxon>
        <taxon>Cottales</taxon>
        <taxon>Liparidae</taxon>
        <taxon>Liparis</taxon>
    </lineage>
</organism>
<feature type="transmembrane region" description="Helical" evidence="7">
    <location>
        <begin position="254"/>
        <end position="276"/>
    </location>
</feature>
<dbReference type="GO" id="GO:0016020">
    <property type="term" value="C:membrane"/>
    <property type="evidence" value="ECO:0007669"/>
    <property type="project" value="UniProtKB-SubCell"/>
</dbReference>
<dbReference type="PANTHER" id="PTHR33721">
    <property type="entry name" value="TRANSMEMBRANE PROTEIN 255B-LIKE"/>
    <property type="match status" value="1"/>
</dbReference>
<sequence>MQQQPPESQPTAAEVVDPAAHYLRRRKAALWVTVSLLALALVVLAVGLISATRTDNVPVAGYYAGITLSFGAFLGIVGIHLVENRRPMNQEAAVFSEEKLTKHYLLIATRQTHLPPAVVSGEILGFGNRVCVEVFYVLAAGAKLVAAIIFISIGVIASFFCAIVDGIIASEFIDIRPLQEDMCDFYTSGAGYAYDSYYTEVTCRSFDKTCKLKLRSNTCYCCYLYNCASTEFHTQYYAFTGVSSCWDVIHLHRLLWASVVLNVLGLFLGIITAAMLGAYKDMLKPTPPVAASPAPPPHILYNPTQHMVTYAGFCPSGQTLPTYPNYPMSMQQPDEQHWSPLLAHLFDSNIKAPDQNQNRSSALLPRHLPIPSGMNPHNSNYQPPATPQMIPEGGTASNACLSEENQSQQPSQPQPQPQGAAQEPGGYMLTPNAPVLYGSAYSAFEKPPPYAC</sequence>
<evidence type="ECO:0000256" key="6">
    <source>
        <dbReference type="SAM" id="MobiDB-lite"/>
    </source>
</evidence>
<keyword evidence="9" id="KW-1185">Reference proteome</keyword>
<protein>
    <submittedName>
        <fullName evidence="8">Transmembrane protein 255B</fullName>
    </submittedName>
</protein>
<keyword evidence="4 7" id="KW-1133">Transmembrane helix</keyword>
<proteinExistence type="inferred from homology"/>
<keyword evidence="3 7" id="KW-0812">Transmembrane</keyword>
<dbReference type="Proteomes" id="UP000314294">
    <property type="component" value="Unassembled WGS sequence"/>
</dbReference>
<evidence type="ECO:0000313" key="8">
    <source>
        <dbReference type="EMBL" id="TNN67282.1"/>
    </source>
</evidence>
<evidence type="ECO:0000313" key="9">
    <source>
        <dbReference type="Proteomes" id="UP000314294"/>
    </source>
</evidence>
<accession>A0A4Z2HR74</accession>
<name>A0A4Z2HR74_9TELE</name>
<comment type="caution">
    <text evidence="8">The sequence shown here is derived from an EMBL/GenBank/DDBJ whole genome shotgun (WGS) entry which is preliminary data.</text>
</comment>
<comment type="subcellular location">
    <subcellularLocation>
        <location evidence="1">Membrane</location>
        <topology evidence="1">Multi-pass membrane protein</topology>
    </subcellularLocation>
</comment>
<evidence type="ECO:0000256" key="4">
    <source>
        <dbReference type="ARBA" id="ARBA00022989"/>
    </source>
</evidence>
<dbReference type="InterPro" id="IPR028014">
    <property type="entry name" value="TMEM255"/>
</dbReference>
<dbReference type="Pfam" id="PF14967">
    <property type="entry name" value="FAM70"/>
    <property type="match status" value="2"/>
</dbReference>
<feature type="region of interest" description="Disordered" evidence="6">
    <location>
        <begin position="364"/>
        <end position="431"/>
    </location>
</feature>
<gene>
    <name evidence="8" type="primary">TMEM255B</name>
    <name evidence="8" type="ORF">EYF80_022531</name>
</gene>
<dbReference type="OrthoDB" id="10034004at2759"/>
<evidence type="ECO:0000256" key="5">
    <source>
        <dbReference type="ARBA" id="ARBA00023136"/>
    </source>
</evidence>
<feature type="compositionally biased region" description="Low complexity" evidence="6">
    <location>
        <begin position="402"/>
        <end position="426"/>
    </location>
</feature>